<dbReference type="PROSITE" id="PS51257">
    <property type="entry name" value="PROKAR_LIPOPROTEIN"/>
    <property type="match status" value="1"/>
</dbReference>
<dbReference type="EMBL" id="BJYS01000001">
    <property type="protein sequence ID" value="GEO02355.1"/>
    <property type="molecule type" value="Genomic_DNA"/>
</dbReference>
<dbReference type="RefSeq" id="WP_146894399.1">
    <property type="nucleotide sequence ID" value="NZ_BJYS01000001.1"/>
</dbReference>
<organism evidence="1 2">
    <name type="scientific">Adhaeribacter aerolatus</name>
    <dbReference type="NCBI Taxonomy" id="670289"/>
    <lineage>
        <taxon>Bacteria</taxon>
        <taxon>Pseudomonadati</taxon>
        <taxon>Bacteroidota</taxon>
        <taxon>Cytophagia</taxon>
        <taxon>Cytophagales</taxon>
        <taxon>Hymenobacteraceae</taxon>
        <taxon>Adhaeribacter</taxon>
    </lineage>
</organism>
<evidence type="ECO:0000313" key="2">
    <source>
        <dbReference type="Proteomes" id="UP000321532"/>
    </source>
</evidence>
<evidence type="ECO:0000313" key="1">
    <source>
        <dbReference type="EMBL" id="GEO02355.1"/>
    </source>
</evidence>
<gene>
    <name evidence="1" type="ORF">AAE02nite_00190</name>
</gene>
<evidence type="ECO:0008006" key="3">
    <source>
        <dbReference type="Google" id="ProtNLM"/>
    </source>
</evidence>
<sequence length="146" mass="16215">MRKIAAVLGLLLLLGCEEDTIHPINSTIQIEPTEITVGTEKRIFLSCATEQTYICSNFNILTTQQVQQNLFRINFSGIDKISYCANTLGPAQAKVDLGALPNGDYLLELNSKTFRNNGTLKVTATEIKLDFPHQDGIAIIKEVFKR</sequence>
<accession>A0A512ARK9</accession>
<reference evidence="1 2" key="1">
    <citation type="submission" date="2019-07" db="EMBL/GenBank/DDBJ databases">
        <title>Whole genome shotgun sequence of Adhaeribacter aerolatus NBRC 106133.</title>
        <authorList>
            <person name="Hosoyama A."/>
            <person name="Uohara A."/>
            <person name="Ohji S."/>
            <person name="Ichikawa N."/>
        </authorList>
    </citation>
    <scope>NUCLEOTIDE SEQUENCE [LARGE SCALE GENOMIC DNA]</scope>
    <source>
        <strain evidence="1 2">NBRC 106133</strain>
    </source>
</reference>
<comment type="caution">
    <text evidence="1">The sequence shown here is derived from an EMBL/GenBank/DDBJ whole genome shotgun (WGS) entry which is preliminary data.</text>
</comment>
<dbReference type="OrthoDB" id="978468at2"/>
<name>A0A512ARK9_9BACT</name>
<dbReference type="Proteomes" id="UP000321532">
    <property type="component" value="Unassembled WGS sequence"/>
</dbReference>
<proteinExistence type="predicted"/>
<dbReference type="AlphaFoldDB" id="A0A512ARK9"/>
<keyword evidence="2" id="KW-1185">Reference proteome</keyword>
<protein>
    <recommendedName>
        <fullName evidence="3">Lipoprotein</fullName>
    </recommendedName>
</protein>